<dbReference type="AlphaFoldDB" id="A0A6F8ZJB9"/>
<protein>
    <submittedName>
        <fullName evidence="1">Putative Tetraprenyl-beta-curcumene synthase</fullName>
        <ecNumber evidence="1">4.2.3.130</ecNumber>
    </submittedName>
</protein>
<organism evidence="1 2">
    <name type="scientific">Candidatus Hydrogenisulfobacillus filiaventi</name>
    <dbReference type="NCBI Taxonomy" id="2707344"/>
    <lineage>
        <taxon>Bacteria</taxon>
        <taxon>Bacillati</taxon>
        <taxon>Bacillota</taxon>
        <taxon>Clostridia</taxon>
        <taxon>Eubacteriales</taxon>
        <taxon>Clostridiales Family XVII. Incertae Sedis</taxon>
        <taxon>Candidatus Hydrogenisulfobacillus</taxon>
    </lineage>
</organism>
<evidence type="ECO:0000313" key="2">
    <source>
        <dbReference type="Proteomes" id="UP000503399"/>
    </source>
</evidence>
<proteinExistence type="predicted"/>
<keyword evidence="1" id="KW-0456">Lyase</keyword>
<dbReference type="EMBL" id="LR778114">
    <property type="protein sequence ID" value="CAB1129878.1"/>
    <property type="molecule type" value="Genomic_DNA"/>
</dbReference>
<dbReference type="GO" id="GO:0016829">
    <property type="term" value="F:lyase activity"/>
    <property type="evidence" value="ECO:0007669"/>
    <property type="project" value="UniProtKB-KW"/>
</dbReference>
<evidence type="ECO:0000313" key="1">
    <source>
        <dbReference type="EMBL" id="CAB1129878.1"/>
    </source>
</evidence>
<keyword evidence="2" id="KW-1185">Reference proteome</keyword>
<accession>A0A6F8ZJB9</accession>
<sequence length="357" mass="38948">MAGMLHWSAEYLGHVRPRVHALLAVWEARAAGIPDPLLRRLALEALAGKRFHCEGGGVLGGPSRDPSGALLAFVVPYQTLCDFLDSVTDRGPSPSSADLRLLHRSLLDALTLEPGEPVPEDYYRRHPPGRGDGGYLRQLVAACRDARLALPGERAVRPWLVALARRYIALQVAKHGPPGRRAARLQALHRALAAAGPRGAGRLYWWETAAAAGSTLGLFALLRLAAQPRPDPGLVRATYRLYWPWMGALHILLDYLVDLEEDADGGDFNFVTCYPGFPQLEIARARLGAIFGRISAQSRALPDGGFHRYLAQGLLAFYLADAKVRRQRLGRAAWELLRGAGPGAVGLWVASHWARSP</sequence>
<dbReference type="Pfam" id="PF10776">
    <property type="entry name" value="DUF2600"/>
    <property type="match status" value="1"/>
</dbReference>
<dbReference type="Proteomes" id="UP000503399">
    <property type="component" value="Chromosome"/>
</dbReference>
<dbReference type="KEGG" id="hfv:R50_2381"/>
<name>A0A6F8ZJB9_9FIRM</name>
<dbReference type="EC" id="4.2.3.130" evidence="1"/>
<dbReference type="InterPro" id="IPR019712">
    <property type="entry name" value="YtpB-like"/>
</dbReference>
<gene>
    <name evidence="1" type="ORF">R50_2381</name>
</gene>
<reference evidence="1 2" key="1">
    <citation type="submission" date="2020-02" db="EMBL/GenBank/DDBJ databases">
        <authorList>
            <person name="Hogendoorn C."/>
        </authorList>
    </citation>
    <scope>NUCLEOTIDE SEQUENCE [LARGE SCALE GENOMIC DNA]</scope>
    <source>
        <strain evidence="1">R501</strain>
    </source>
</reference>